<keyword evidence="1" id="KW-0808">Transferase</keyword>
<gene>
    <name evidence="1" type="ORF">GCM10011425_31260</name>
</gene>
<dbReference type="Proteomes" id="UP000662074">
    <property type="component" value="Unassembled WGS sequence"/>
</dbReference>
<dbReference type="AlphaFoldDB" id="A0A917JDW0"/>
<name>A0A917JDW0_9SPHI</name>
<dbReference type="InterPro" id="IPR027612">
    <property type="entry name" value="Put_MTase_LIC12133"/>
</dbReference>
<evidence type="ECO:0000313" key="1">
    <source>
        <dbReference type="EMBL" id="GGI51914.1"/>
    </source>
</evidence>
<sequence>MSLKKGEFIPAIVKRVARYSFKYGWHGRYQNWAQALGQTTGYNANAVLQRVSAAASKVKNGQAVYERDGIALNHIEVFYPLLSALLLVASRNNNELSLIDYGGSLGTSYRQNFPYLNHLSSLRWHLIEQQMFVDEGRKNFEDEHLHFYYNLTEVLQQDKPQLLMFSSSLQYMEKPYELLTEVKQSGIEYLLIDRTAFIDEPEDRLTIQKVPPAFYEASYPCWFFSEQKMNAFLQDSYELVFGFESGQKVTLGLEELDYTGMLWKLKSNH</sequence>
<dbReference type="NCBIfam" id="TIGR04325">
    <property type="entry name" value="MTase_LIC12133"/>
    <property type="match status" value="1"/>
</dbReference>
<proteinExistence type="predicted"/>
<reference evidence="1" key="2">
    <citation type="submission" date="2020-09" db="EMBL/GenBank/DDBJ databases">
        <authorList>
            <person name="Sun Q."/>
            <person name="Sedlacek I."/>
        </authorList>
    </citation>
    <scope>NUCLEOTIDE SEQUENCE</scope>
    <source>
        <strain evidence="1">CCM 8711</strain>
    </source>
</reference>
<reference evidence="1" key="1">
    <citation type="journal article" date="2014" name="Int. J. Syst. Evol. Microbiol.">
        <title>Complete genome sequence of Corynebacterium casei LMG S-19264T (=DSM 44701T), isolated from a smear-ripened cheese.</title>
        <authorList>
            <consortium name="US DOE Joint Genome Institute (JGI-PGF)"/>
            <person name="Walter F."/>
            <person name="Albersmeier A."/>
            <person name="Kalinowski J."/>
            <person name="Ruckert C."/>
        </authorList>
    </citation>
    <scope>NUCLEOTIDE SEQUENCE</scope>
    <source>
        <strain evidence="1">CCM 8711</strain>
    </source>
</reference>
<evidence type="ECO:0000313" key="2">
    <source>
        <dbReference type="Proteomes" id="UP000662074"/>
    </source>
</evidence>
<protein>
    <submittedName>
        <fullName evidence="1">Methyltransferase, TIGR04325 family protein</fullName>
    </submittedName>
</protein>
<keyword evidence="1" id="KW-0489">Methyltransferase</keyword>
<keyword evidence="2" id="KW-1185">Reference proteome</keyword>
<organism evidence="1 2">
    <name type="scientific">Mucilaginibacter galii</name>
    <dbReference type="NCBI Taxonomy" id="2005073"/>
    <lineage>
        <taxon>Bacteria</taxon>
        <taxon>Pseudomonadati</taxon>
        <taxon>Bacteroidota</taxon>
        <taxon>Sphingobacteriia</taxon>
        <taxon>Sphingobacteriales</taxon>
        <taxon>Sphingobacteriaceae</taxon>
        <taxon>Mucilaginibacter</taxon>
    </lineage>
</organism>
<dbReference type="GO" id="GO:0032259">
    <property type="term" value="P:methylation"/>
    <property type="evidence" value="ECO:0007669"/>
    <property type="project" value="UniProtKB-KW"/>
</dbReference>
<dbReference type="RefSeq" id="WP_188418022.1">
    <property type="nucleotide sequence ID" value="NZ_BMDO01000009.1"/>
</dbReference>
<accession>A0A917JDW0</accession>
<dbReference type="EMBL" id="BMDO01000009">
    <property type="protein sequence ID" value="GGI51914.1"/>
    <property type="molecule type" value="Genomic_DNA"/>
</dbReference>
<comment type="caution">
    <text evidence="1">The sequence shown here is derived from an EMBL/GenBank/DDBJ whole genome shotgun (WGS) entry which is preliminary data.</text>
</comment>
<dbReference type="GO" id="GO:0008168">
    <property type="term" value="F:methyltransferase activity"/>
    <property type="evidence" value="ECO:0007669"/>
    <property type="project" value="UniProtKB-KW"/>
</dbReference>